<dbReference type="eggNOG" id="COG3706">
    <property type="taxonomic scope" value="Bacteria"/>
</dbReference>
<evidence type="ECO:0000256" key="2">
    <source>
        <dbReference type="PROSITE-ProRule" id="PRU00169"/>
    </source>
</evidence>
<evidence type="ECO:0000313" key="4">
    <source>
        <dbReference type="EMBL" id="EPY02500.1"/>
    </source>
</evidence>
<comment type="caution">
    <text evidence="4">The sequence shown here is derived from an EMBL/GenBank/DDBJ whole genome shotgun (WGS) entry which is preliminary data.</text>
</comment>
<dbReference type="Proteomes" id="UP000015350">
    <property type="component" value="Unassembled WGS sequence"/>
</dbReference>
<accession>S9TVN3</accession>
<evidence type="ECO:0000256" key="1">
    <source>
        <dbReference type="ARBA" id="ARBA00022553"/>
    </source>
</evidence>
<evidence type="ECO:0000259" key="3">
    <source>
        <dbReference type="PROSITE" id="PS50110"/>
    </source>
</evidence>
<dbReference type="InterPro" id="IPR011006">
    <property type="entry name" value="CheY-like_superfamily"/>
</dbReference>
<dbReference type="SMART" id="SM00448">
    <property type="entry name" value="REC"/>
    <property type="match status" value="1"/>
</dbReference>
<organism evidence="4 5">
    <name type="scientific">Magnetospirillum fulvum MGU-K5</name>
    <dbReference type="NCBI Taxonomy" id="1316936"/>
    <lineage>
        <taxon>Bacteria</taxon>
        <taxon>Pseudomonadati</taxon>
        <taxon>Pseudomonadota</taxon>
        <taxon>Alphaproteobacteria</taxon>
        <taxon>Rhodospirillales</taxon>
        <taxon>Rhodospirillaceae</taxon>
        <taxon>Magnetospirillum</taxon>
    </lineage>
</organism>
<gene>
    <name evidence="4" type="ORF">K678_05343</name>
</gene>
<dbReference type="SUPFAM" id="SSF52172">
    <property type="entry name" value="CheY-like"/>
    <property type="match status" value="1"/>
</dbReference>
<evidence type="ECO:0000313" key="5">
    <source>
        <dbReference type="Proteomes" id="UP000015350"/>
    </source>
</evidence>
<dbReference type="Pfam" id="PF00072">
    <property type="entry name" value="Response_reg"/>
    <property type="match status" value="1"/>
</dbReference>
<dbReference type="GO" id="GO:0000160">
    <property type="term" value="P:phosphorelay signal transduction system"/>
    <property type="evidence" value="ECO:0007669"/>
    <property type="project" value="InterPro"/>
</dbReference>
<dbReference type="InterPro" id="IPR050595">
    <property type="entry name" value="Bact_response_regulator"/>
</dbReference>
<dbReference type="Gene3D" id="3.40.50.2300">
    <property type="match status" value="1"/>
</dbReference>
<dbReference type="PANTHER" id="PTHR44591:SF3">
    <property type="entry name" value="RESPONSE REGULATORY DOMAIN-CONTAINING PROTEIN"/>
    <property type="match status" value="1"/>
</dbReference>
<dbReference type="InterPro" id="IPR001789">
    <property type="entry name" value="Sig_transdc_resp-reg_receiver"/>
</dbReference>
<dbReference type="AlphaFoldDB" id="S9TVN3"/>
<protein>
    <submittedName>
        <fullName evidence="4">CheY-like receiver protein</fullName>
    </submittedName>
</protein>
<keyword evidence="1 2" id="KW-0597">Phosphoprotein</keyword>
<name>S9TVN3_MAGFU</name>
<proteinExistence type="predicted"/>
<sequence>MPADLTRLKVLIIDDQDFVRTIIRKMLGQIGIVTVVEARDGTSGLDVVDRERPDLVICDVRMRPLDGFGFVRAVRAQPETTALPVILLTAHTDDATLALAEDIGVDAFLAKPVLAPCPQGQDRRGRRRAGLTAARTYGLGRGPWSHLKPLFQPIYLIK</sequence>
<feature type="modified residue" description="4-aspartylphosphate" evidence="2">
    <location>
        <position position="59"/>
    </location>
</feature>
<dbReference type="PROSITE" id="PS50110">
    <property type="entry name" value="RESPONSE_REGULATORY"/>
    <property type="match status" value="1"/>
</dbReference>
<dbReference type="EMBL" id="AQPH01000013">
    <property type="protein sequence ID" value="EPY02500.1"/>
    <property type="molecule type" value="Genomic_DNA"/>
</dbReference>
<dbReference type="STRING" id="1316936.K678_05343"/>
<dbReference type="PANTHER" id="PTHR44591">
    <property type="entry name" value="STRESS RESPONSE REGULATOR PROTEIN 1"/>
    <property type="match status" value="1"/>
</dbReference>
<feature type="domain" description="Response regulatory" evidence="3">
    <location>
        <begin position="9"/>
        <end position="126"/>
    </location>
</feature>
<reference evidence="4 5" key="1">
    <citation type="submission" date="2013-04" db="EMBL/GenBank/DDBJ databases">
        <authorList>
            <person name="Kuznetsov B."/>
            <person name="Ivanovsky R."/>
        </authorList>
    </citation>
    <scope>NUCLEOTIDE SEQUENCE [LARGE SCALE GENOMIC DNA]</scope>
    <source>
        <strain evidence="4 5">MGU-K5</strain>
    </source>
</reference>